<proteinExistence type="predicted"/>
<reference evidence="1" key="1">
    <citation type="submission" date="2020-03" db="EMBL/GenBank/DDBJ databases">
        <authorList>
            <person name="Kislichkina A."/>
            <person name="Dentovskaya S."/>
            <person name="Shaikhutdinov R."/>
            <person name="Ivanov S."/>
            <person name="Sizova A."/>
            <person name="Solomentsev V."/>
            <person name="Bogun A."/>
        </authorList>
    </citation>
    <scope>NUCLEOTIDE SEQUENCE</scope>
    <source>
        <strain evidence="1">SCPM-O-B-7610</strain>
    </source>
</reference>
<dbReference type="Proteomes" id="UP000712947">
    <property type="component" value="Unassembled WGS sequence"/>
</dbReference>
<protein>
    <submittedName>
        <fullName evidence="1">Uncharacterized protein</fullName>
    </submittedName>
</protein>
<comment type="caution">
    <text evidence="1">The sequence shown here is derived from an EMBL/GenBank/DDBJ whole genome shotgun (WGS) entry which is preliminary data.</text>
</comment>
<sequence>MTEATASSGCFSLTLAISAIRYAEKAACRVLSVVAAAAYRLCYADLSL</sequence>
<evidence type="ECO:0000313" key="2">
    <source>
        <dbReference type="Proteomes" id="UP000712947"/>
    </source>
</evidence>
<name>A0AA44CJR7_YERMO</name>
<dbReference type="EMBL" id="JAASAI010000003">
    <property type="protein sequence ID" value="NIL22009.1"/>
    <property type="molecule type" value="Genomic_DNA"/>
</dbReference>
<dbReference type="AlphaFoldDB" id="A0AA44CJR7"/>
<gene>
    <name evidence="1" type="ORF">HB991_05660</name>
</gene>
<evidence type="ECO:0000313" key="1">
    <source>
        <dbReference type="EMBL" id="NIL22009.1"/>
    </source>
</evidence>
<dbReference type="RefSeq" id="WP_167311672.1">
    <property type="nucleotide sequence ID" value="NZ_CABHYE010000008.1"/>
</dbReference>
<accession>A0AA44CJR7</accession>
<organism evidence="1 2">
    <name type="scientific">Yersinia mollaretii</name>
    <dbReference type="NCBI Taxonomy" id="33060"/>
    <lineage>
        <taxon>Bacteria</taxon>
        <taxon>Pseudomonadati</taxon>
        <taxon>Pseudomonadota</taxon>
        <taxon>Gammaproteobacteria</taxon>
        <taxon>Enterobacterales</taxon>
        <taxon>Yersiniaceae</taxon>
        <taxon>Yersinia</taxon>
    </lineage>
</organism>